<dbReference type="InterPro" id="IPR051535">
    <property type="entry name" value="Siderophore_ABC-ATPase"/>
</dbReference>
<keyword evidence="7" id="KW-0408">Iron</keyword>
<keyword evidence="9" id="KW-0472">Membrane</keyword>
<name>A0ABU2Y6Q7_9FLAO</name>
<evidence type="ECO:0000256" key="9">
    <source>
        <dbReference type="ARBA" id="ARBA00023136"/>
    </source>
</evidence>
<dbReference type="CDD" id="cd03214">
    <property type="entry name" value="ABC_Iron-Siderophores_B12_Hemin"/>
    <property type="match status" value="1"/>
</dbReference>
<evidence type="ECO:0000313" key="12">
    <source>
        <dbReference type="Proteomes" id="UP001252186"/>
    </source>
</evidence>
<evidence type="ECO:0000256" key="8">
    <source>
        <dbReference type="ARBA" id="ARBA00023065"/>
    </source>
</evidence>
<sequence length="264" mass="29927">MTEINQHIALETTNLSIGYPSKKNVQTILQNLNLTFEKGSFTCILGKNGAGKSTLLRTIAKIQPPLNGTIILDNKNLENYSTTEFSKKISLVLTEKLPESNLTVFELIALGRQPYTNWVDKLRIEDENQIKKAMELTQISQLSSKKSYELSDGQFQRVLIARALAQDTDIIIFDEPTAHLDIHHTLETFKLLQSLSENEGKTIIVTTHQIQLAIQSAKQLFLISNEEIIHGTPKELIATKSIEKLFETDAVQFDYIKEQFILKR</sequence>
<keyword evidence="8" id="KW-0406">Ion transport</keyword>
<keyword evidence="5" id="KW-0547">Nucleotide-binding</keyword>
<feature type="domain" description="ABC transporter" evidence="10">
    <location>
        <begin position="10"/>
        <end position="249"/>
    </location>
</feature>
<dbReference type="Proteomes" id="UP001252186">
    <property type="component" value="Unassembled WGS sequence"/>
</dbReference>
<evidence type="ECO:0000256" key="7">
    <source>
        <dbReference type="ARBA" id="ARBA00023004"/>
    </source>
</evidence>
<evidence type="ECO:0000256" key="6">
    <source>
        <dbReference type="ARBA" id="ARBA00022840"/>
    </source>
</evidence>
<dbReference type="EMBL" id="JAVRHV010000006">
    <property type="protein sequence ID" value="MDT0553879.1"/>
    <property type="molecule type" value="Genomic_DNA"/>
</dbReference>
<dbReference type="PANTHER" id="PTHR42771:SF2">
    <property type="entry name" value="IRON(3+)-HYDROXAMATE IMPORT ATP-BINDING PROTEIN FHUC"/>
    <property type="match status" value="1"/>
</dbReference>
<dbReference type="Gene3D" id="3.40.50.300">
    <property type="entry name" value="P-loop containing nucleotide triphosphate hydrolases"/>
    <property type="match status" value="1"/>
</dbReference>
<evidence type="ECO:0000256" key="5">
    <source>
        <dbReference type="ARBA" id="ARBA00022741"/>
    </source>
</evidence>
<keyword evidence="4" id="KW-0410">Iron transport</keyword>
<dbReference type="SUPFAM" id="SSF52540">
    <property type="entry name" value="P-loop containing nucleoside triphosphate hydrolases"/>
    <property type="match status" value="1"/>
</dbReference>
<dbReference type="RefSeq" id="WP_311593965.1">
    <property type="nucleotide sequence ID" value="NZ_JAVRHV010000006.1"/>
</dbReference>
<gene>
    <name evidence="11" type="ORF">RM519_11525</name>
</gene>
<dbReference type="InterPro" id="IPR003439">
    <property type="entry name" value="ABC_transporter-like_ATP-bd"/>
</dbReference>
<evidence type="ECO:0000256" key="1">
    <source>
        <dbReference type="ARBA" id="ARBA00004202"/>
    </source>
</evidence>
<dbReference type="PANTHER" id="PTHR42771">
    <property type="entry name" value="IRON(3+)-HYDROXAMATE IMPORT ATP-BINDING PROTEIN FHUC"/>
    <property type="match status" value="1"/>
</dbReference>
<evidence type="ECO:0000256" key="3">
    <source>
        <dbReference type="ARBA" id="ARBA00022475"/>
    </source>
</evidence>
<comment type="subcellular location">
    <subcellularLocation>
        <location evidence="1">Cell membrane</location>
        <topology evidence="1">Peripheral membrane protein</topology>
    </subcellularLocation>
</comment>
<keyword evidence="3" id="KW-1003">Cell membrane</keyword>
<keyword evidence="6 11" id="KW-0067">ATP-binding</keyword>
<protein>
    <submittedName>
        <fullName evidence="11">ABC transporter ATP-binding protein</fullName>
    </submittedName>
</protein>
<keyword evidence="12" id="KW-1185">Reference proteome</keyword>
<dbReference type="SMART" id="SM00382">
    <property type="entry name" value="AAA"/>
    <property type="match status" value="1"/>
</dbReference>
<evidence type="ECO:0000256" key="4">
    <source>
        <dbReference type="ARBA" id="ARBA00022496"/>
    </source>
</evidence>
<dbReference type="InterPro" id="IPR027417">
    <property type="entry name" value="P-loop_NTPase"/>
</dbReference>
<dbReference type="Pfam" id="PF00005">
    <property type="entry name" value="ABC_tran"/>
    <property type="match status" value="1"/>
</dbReference>
<evidence type="ECO:0000313" key="11">
    <source>
        <dbReference type="EMBL" id="MDT0553879.1"/>
    </source>
</evidence>
<dbReference type="InterPro" id="IPR003593">
    <property type="entry name" value="AAA+_ATPase"/>
</dbReference>
<accession>A0ABU2Y6Q7</accession>
<dbReference type="PROSITE" id="PS50893">
    <property type="entry name" value="ABC_TRANSPORTER_2"/>
    <property type="match status" value="1"/>
</dbReference>
<evidence type="ECO:0000259" key="10">
    <source>
        <dbReference type="PROSITE" id="PS50893"/>
    </source>
</evidence>
<organism evidence="11 12">
    <name type="scientific">Urechidicola vernalis</name>
    <dbReference type="NCBI Taxonomy" id="3075600"/>
    <lineage>
        <taxon>Bacteria</taxon>
        <taxon>Pseudomonadati</taxon>
        <taxon>Bacteroidota</taxon>
        <taxon>Flavobacteriia</taxon>
        <taxon>Flavobacteriales</taxon>
        <taxon>Flavobacteriaceae</taxon>
        <taxon>Urechidicola</taxon>
    </lineage>
</organism>
<evidence type="ECO:0000256" key="2">
    <source>
        <dbReference type="ARBA" id="ARBA00022448"/>
    </source>
</evidence>
<dbReference type="GO" id="GO:0005524">
    <property type="term" value="F:ATP binding"/>
    <property type="evidence" value="ECO:0007669"/>
    <property type="project" value="UniProtKB-KW"/>
</dbReference>
<comment type="caution">
    <text evidence="11">The sequence shown here is derived from an EMBL/GenBank/DDBJ whole genome shotgun (WGS) entry which is preliminary data.</text>
</comment>
<proteinExistence type="predicted"/>
<keyword evidence="2" id="KW-0813">Transport</keyword>
<reference evidence="11 12" key="1">
    <citation type="submission" date="2023-09" db="EMBL/GenBank/DDBJ databases">
        <authorList>
            <person name="Rey-Velasco X."/>
        </authorList>
    </citation>
    <scope>NUCLEOTIDE SEQUENCE [LARGE SCALE GENOMIC DNA]</scope>
    <source>
        <strain evidence="11 12">P050</strain>
    </source>
</reference>